<comment type="subcellular location">
    <subcellularLocation>
        <location evidence="1">Cell membrane</location>
        <topology evidence="1">Multi-pass membrane protein</topology>
    </subcellularLocation>
</comment>
<evidence type="ECO:0000259" key="13">
    <source>
        <dbReference type="Pfam" id="PF18075"/>
    </source>
</evidence>
<dbReference type="PANTHER" id="PTHR47755:SF1">
    <property type="entry name" value="CELL DIVISION PROTEIN FTSX"/>
    <property type="match status" value="1"/>
</dbReference>
<evidence type="ECO:0000256" key="1">
    <source>
        <dbReference type="ARBA" id="ARBA00004651"/>
    </source>
</evidence>
<evidence type="ECO:0000256" key="7">
    <source>
        <dbReference type="ARBA" id="ARBA00022989"/>
    </source>
</evidence>
<name>A0A173ZX34_9FIRM</name>
<dbReference type="GeneID" id="93333000"/>
<evidence type="ECO:0000256" key="8">
    <source>
        <dbReference type="ARBA" id="ARBA00023136"/>
    </source>
</evidence>
<evidence type="ECO:0000256" key="3">
    <source>
        <dbReference type="ARBA" id="ARBA00021907"/>
    </source>
</evidence>
<evidence type="ECO:0000256" key="10">
    <source>
        <dbReference type="PIRNR" id="PIRNR003097"/>
    </source>
</evidence>
<evidence type="ECO:0000256" key="4">
    <source>
        <dbReference type="ARBA" id="ARBA00022475"/>
    </source>
</evidence>
<evidence type="ECO:0000256" key="11">
    <source>
        <dbReference type="SAM" id="Phobius"/>
    </source>
</evidence>
<dbReference type="OrthoDB" id="9812531at2"/>
<dbReference type="Gene3D" id="3.30.70.3040">
    <property type="match status" value="1"/>
</dbReference>
<dbReference type="InterPro" id="IPR003838">
    <property type="entry name" value="ABC3_permease_C"/>
</dbReference>
<dbReference type="Proteomes" id="UP000095544">
    <property type="component" value="Unassembled WGS sequence"/>
</dbReference>
<reference evidence="14 15" key="1">
    <citation type="submission" date="2015-09" db="EMBL/GenBank/DDBJ databases">
        <authorList>
            <consortium name="Pathogen Informatics"/>
        </authorList>
    </citation>
    <scope>NUCLEOTIDE SEQUENCE [LARGE SCALE GENOMIC DNA]</scope>
    <source>
        <strain evidence="14 15">2789STDY5834876</strain>
    </source>
</reference>
<dbReference type="PROSITE" id="PS51257">
    <property type="entry name" value="PROKAR_LIPOPROTEIN"/>
    <property type="match status" value="1"/>
</dbReference>
<dbReference type="Pfam" id="PF18075">
    <property type="entry name" value="FtsX_ECD"/>
    <property type="match status" value="1"/>
</dbReference>
<dbReference type="PANTHER" id="PTHR47755">
    <property type="entry name" value="CELL DIVISION PROTEIN FTSX"/>
    <property type="match status" value="1"/>
</dbReference>
<keyword evidence="9 10" id="KW-0131">Cell cycle</keyword>
<comment type="similarity">
    <text evidence="2 10">Belongs to the ABC-4 integral membrane protein family. FtsX subfamily.</text>
</comment>
<sequence length="317" mass="34859">MRISTLGYVGKQGVKNIGRNKMFSLASVATMSACIFLFGLFFSILLNFQYIIKSAEEGVAITVFFDEDATQQQIDDIGEALRSRDDVSKVNFVSADDAWDKFKSDYFKDNADLADGFKNDNPLAGSDNYEVYMKTVEKNDANLSVRSKSLASTQQDLVKFAKGLDGVRKVNKSDVVANTLSSVNVLVGYVSIAIIIILFGVSIFLISNTVTMGITVRKEEIAIMKYIGAKDFVVRSPFVIEGLLMGLVGAIIPLALLYGLYGKAVEYVLTKFQILNNIINFLPVTTVYRLLLPIGLLLGVGIGFVGSYFTVRKHLKV</sequence>
<feature type="transmembrane region" description="Helical" evidence="11">
    <location>
        <begin position="237"/>
        <end position="261"/>
    </location>
</feature>
<dbReference type="Pfam" id="PF02687">
    <property type="entry name" value="FtsX"/>
    <property type="match status" value="1"/>
</dbReference>
<organism evidence="14 15">
    <name type="scientific">Faecalicatena contorta</name>
    <dbReference type="NCBI Taxonomy" id="39482"/>
    <lineage>
        <taxon>Bacteria</taxon>
        <taxon>Bacillati</taxon>
        <taxon>Bacillota</taxon>
        <taxon>Clostridia</taxon>
        <taxon>Lachnospirales</taxon>
        <taxon>Lachnospiraceae</taxon>
        <taxon>Faecalicatena</taxon>
    </lineage>
</organism>
<evidence type="ECO:0000256" key="6">
    <source>
        <dbReference type="ARBA" id="ARBA00022692"/>
    </source>
</evidence>
<dbReference type="EMBL" id="CYZU01000003">
    <property type="protein sequence ID" value="CUN80150.1"/>
    <property type="molecule type" value="Genomic_DNA"/>
</dbReference>
<dbReference type="RefSeq" id="WP_025655020.1">
    <property type="nucleotide sequence ID" value="NZ_BAAACT010000054.1"/>
</dbReference>
<evidence type="ECO:0000256" key="2">
    <source>
        <dbReference type="ARBA" id="ARBA00007379"/>
    </source>
</evidence>
<evidence type="ECO:0000313" key="15">
    <source>
        <dbReference type="Proteomes" id="UP000095544"/>
    </source>
</evidence>
<keyword evidence="7 11" id="KW-1133">Transmembrane helix</keyword>
<keyword evidence="6 11" id="KW-0812">Transmembrane</keyword>
<accession>A0A173ZX34</accession>
<evidence type="ECO:0000259" key="12">
    <source>
        <dbReference type="Pfam" id="PF02687"/>
    </source>
</evidence>
<protein>
    <recommendedName>
        <fullName evidence="3 10">Cell division protein FtsX</fullName>
    </recommendedName>
</protein>
<dbReference type="STRING" id="39482.ERS852491_00542"/>
<evidence type="ECO:0000256" key="5">
    <source>
        <dbReference type="ARBA" id="ARBA00022618"/>
    </source>
</evidence>
<dbReference type="AlphaFoldDB" id="A0A173ZX34"/>
<feature type="transmembrane region" description="Helical" evidence="11">
    <location>
        <begin position="21"/>
        <end position="46"/>
    </location>
</feature>
<dbReference type="InterPro" id="IPR004513">
    <property type="entry name" value="FtsX"/>
</dbReference>
<dbReference type="GO" id="GO:0051301">
    <property type="term" value="P:cell division"/>
    <property type="evidence" value="ECO:0007669"/>
    <property type="project" value="UniProtKB-KW"/>
</dbReference>
<evidence type="ECO:0000256" key="9">
    <source>
        <dbReference type="ARBA" id="ARBA00023306"/>
    </source>
</evidence>
<dbReference type="PIRSF" id="PIRSF003097">
    <property type="entry name" value="FtsX"/>
    <property type="match status" value="1"/>
</dbReference>
<keyword evidence="8 10" id="KW-0472">Membrane</keyword>
<dbReference type="GO" id="GO:0005886">
    <property type="term" value="C:plasma membrane"/>
    <property type="evidence" value="ECO:0007669"/>
    <property type="project" value="UniProtKB-SubCell"/>
</dbReference>
<comment type="function">
    <text evidence="10">Part of the ABC transporter FtsEX involved in asymmetric cellular division facilitating the initiation of sporulation.</text>
</comment>
<feature type="domain" description="FtsX extracellular" evidence="13">
    <location>
        <begin position="59"/>
        <end position="170"/>
    </location>
</feature>
<evidence type="ECO:0000313" key="14">
    <source>
        <dbReference type="EMBL" id="CUN80150.1"/>
    </source>
</evidence>
<feature type="domain" description="ABC3 transporter permease C-terminal" evidence="12">
    <location>
        <begin position="193"/>
        <end position="313"/>
    </location>
</feature>
<gene>
    <name evidence="14" type="primary">ftsX</name>
    <name evidence="14" type="ORF">ERS852491_00542</name>
</gene>
<keyword evidence="5 10" id="KW-0132">Cell division</keyword>
<feature type="transmembrane region" description="Helical" evidence="11">
    <location>
        <begin position="186"/>
        <end position="216"/>
    </location>
</feature>
<feature type="transmembrane region" description="Helical" evidence="11">
    <location>
        <begin position="290"/>
        <end position="311"/>
    </location>
</feature>
<dbReference type="InterPro" id="IPR040690">
    <property type="entry name" value="FtsX_ECD"/>
</dbReference>
<keyword evidence="4 10" id="KW-1003">Cell membrane</keyword>
<proteinExistence type="inferred from homology"/>